<dbReference type="InterPro" id="IPR027417">
    <property type="entry name" value="P-loop_NTPase"/>
</dbReference>
<dbReference type="CDD" id="cd03214">
    <property type="entry name" value="ABC_Iron-Siderophores_B12_Hemin"/>
    <property type="match status" value="1"/>
</dbReference>
<dbReference type="PROSITE" id="PS50893">
    <property type="entry name" value="ABC_TRANSPORTER_2"/>
    <property type="match status" value="1"/>
</dbReference>
<evidence type="ECO:0000256" key="3">
    <source>
        <dbReference type="ARBA" id="ARBA00022741"/>
    </source>
</evidence>
<gene>
    <name evidence="6" type="ORF">R8Z52_09195</name>
</gene>
<evidence type="ECO:0000256" key="1">
    <source>
        <dbReference type="ARBA" id="ARBA00005417"/>
    </source>
</evidence>
<dbReference type="InterPro" id="IPR017871">
    <property type="entry name" value="ABC_transporter-like_CS"/>
</dbReference>
<dbReference type="PANTHER" id="PTHR42734">
    <property type="entry name" value="METAL TRANSPORT SYSTEM ATP-BINDING PROTEIN TM_0124-RELATED"/>
    <property type="match status" value="1"/>
</dbReference>
<dbReference type="InterPro" id="IPR003593">
    <property type="entry name" value="AAA+_ATPase"/>
</dbReference>
<keyword evidence="7" id="KW-1185">Reference proteome</keyword>
<name>A0ABZ0Q7B3_9VIBR</name>
<dbReference type="EMBL" id="CP138203">
    <property type="protein sequence ID" value="WPC72313.1"/>
    <property type="molecule type" value="Genomic_DNA"/>
</dbReference>
<accession>A0ABZ0Q7B3</accession>
<reference evidence="6 7" key="1">
    <citation type="submission" date="2023-11" db="EMBL/GenBank/DDBJ databases">
        <title>Plant-associative lifestyle of Vibrio porteresiae and its evolutionary dynamics.</title>
        <authorList>
            <person name="Rameshkumar N."/>
            <person name="Kirti K."/>
        </authorList>
    </citation>
    <scope>NUCLEOTIDE SEQUENCE [LARGE SCALE GENOMIC DNA]</scope>
    <source>
        <strain evidence="6 7">MSSRF30</strain>
    </source>
</reference>
<dbReference type="PANTHER" id="PTHR42734:SF6">
    <property type="entry name" value="MOLYBDATE IMPORT ATP-BINDING PROTEIN MOLC"/>
    <property type="match status" value="1"/>
</dbReference>
<evidence type="ECO:0000256" key="2">
    <source>
        <dbReference type="ARBA" id="ARBA00022448"/>
    </source>
</evidence>
<dbReference type="GO" id="GO:0005524">
    <property type="term" value="F:ATP binding"/>
    <property type="evidence" value="ECO:0007669"/>
    <property type="project" value="UniProtKB-KW"/>
</dbReference>
<protein>
    <submittedName>
        <fullName evidence="6">ABC transporter ATP-binding protein</fullName>
    </submittedName>
</protein>
<evidence type="ECO:0000259" key="5">
    <source>
        <dbReference type="PROSITE" id="PS50893"/>
    </source>
</evidence>
<proteinExistence type="inferred from homology"/>
<sequence>MDKAYQSVPLLTARHLAFSYGQTPLISDVSLQVAQGEIVSLLGANGAGKSTLLQLLLGFLTPQQGEILLGDKPMNNMSRQELASHIAYVPQYHQCPFPYKVHEIIEMGCFARNGFLGKQSKEDRSRALTLLEEFQIAHLAHRAYTHISGGERQLVLLCRALMQGAKLLLLDEPASALDFGHQARFLGQLKRLTQRGISVLMSTHHPQHAQAIAQRVVLLAEGRLIQQGTPKEVLTCAAMAKLYGLSAQELALVMTPAVRGGEHEL</sequence>
<dbReference type="SMART" id="SM00382">
    <property type="entry name" value="AAA"/>
    <property type="match status" value="1"/>
</dbReference>
<dbReference type="InterPro" id="IPR003439">
    <property type="entry name" value="ABC_transporter-like_ATP-bd"/>
</dbReference>
<dbReference type="InterPro" id="IPR050153">
    <property type="entry name" value="Metal_Ion_Import_ABC"/>
</dbReference>
<organism evidence="6 7">
    <name type="scientific">Vibrio porteresiae DSM 19223</name>
    <dbReference type="NCBI Taxonomy" id="1123496"/>
    <lineage>
        <taxon>Bacteria</taxon>
        <taxon>Pseudomonadati</taxon>
        <taxon>Pseudomonadota</taxon>
        <taxon>Gammaproteobacteria</taxon>
        <taxon>Vibrionales</taxon>
        <taxon>Vibrionaceae</taxon>
        <taxon>Vibrio</taxon>
    </lineage>
</organism>
<keyword evidence="2" id="KW-0813">Transport</keyword>
<evidence type="ECO:0000256" key="4">
    <source>
        <dbReference type="ARBA" id="ARBA00022840"/>
    </source>
</evidence>
<evidence type="ECO:0000313" key="6">
    <source>
        <dbReference type="EMBL" id="WPC72313.1"/>
    </source>
</evidence>
<dbReference type="PROSITE" id="PS00211">
    <property type="entry name" value="ABC_TRANSPORTER_1"/>
    <property type="match status" value="1"/>
</dbReference>
<dbReference type="Gene3D" id="3.40.50.300">
    <property type="entry name" value="P-loop containing nucleotide triphosphate hydrolases"/>
    <property type="match status" value="1"/>
</dbReference>
<feature type="domain" description="ABC transporter" evidence="5">
    <location>
        <begin position="11"/>
        <end position="246"/>
    </location>
</feature>
<dbReference type="SUPFAM" id="SSF52540">
    <property type="entry name" value="P-loop containing nucleoside triphosphate hydrolases"/>
    <property type="match status" value="1"/>
</dbReference>
<dbReference type="RefSeq" id="WP_261895887.1">
    <property type="nucleotide sequence ID" value="NZ_AP024895.1"/>
</dbReference>
<keyword evidence="3" id="KW-0547">Nucleotide-binding</keyword>
<keyword evidence="4 6" id="KW-0067">ATP-binding</keyword>
<dbReference type="Pfam" id="PF00005">
    <property type="entry name" value="ABC_tran"/>
    <property type="match status" value="1"/>
</dbReference>
<evidence type="ECO:0000313" key="7">
    <source>
        <dbReference type="Proteomes" id="UP001304071"/>
    </source>
</evidence>
<dbReference type="Proteomes" id="UP001304071">
    <property type="component" value="Chromosome 1"/>
</dbReference>
<comment type="similarity">
    <text evidence="1">Belongs to the ABC transporter superfamily.</text>
</comment>